<organism evidence="5 6">
    <name type="scientific">Symbiodinium natans</name>
    <dbReference type="NCBI Taxonomy" id="878477"/>
    <lineage>
        <taxon>Eukaryota</taxon>
        <taxon>Sar</taxon>
        <taxon>Alveolata</taxon>
        <taxon>Dinophyceae</taxon>
        <taxon>Suessiales</taxon>
        <taxon>Symbiodiniaceae</taxon>
        <taxon>Symbiodinium</taxon>
    </lineage>
</organism>
<gene>
    <name evidence="5" type="primary">ODA11</name>
    <name evidence="5" type="ORF">SNAT2548_LOCUS15950</name>
</gene>
<dbReference type="Gene3D" id="3.40.50.300">
    <property type="entry name" value="P-loop containing nucleotide triphosphate hydrolases"/>
    <property type="match status" value="2"/>
</dbReference>
<dbReference type="GO" id="GO:0045505">
    <property type="term" value="F:dynein intermediate chain binding"/>
    <property type="evidence" value="ECO:0007669"/>
    <property type="project" value="InterPro"/>
</dbReference>
<dbReference type="SUPFAM" id="SSF52540">
    <property type="entry name" value="P-loop containing nucleoside triphosphate hydrolases"/>
    <property type="match status" value="1"/>
</dbReference>
<proteinExistence type="inferred from homology"/>
<comment type="similarity">
    <text evidence="1">Belongs to the aspartyl/asparaginyl beta-hydroxylase family.</text>
</comment>
<dbReference type="Pfam" id="PF17852">
    <property type="entry name" value="Dynein_AAA_lid"/>
    <property type="match status" value="1"/>
</dbReference>
<dbReference type="InterPro" id="IPR007803">
    <property type="entry name" value="Asp/Arg/Pro-Hydrxlase"/>
</dbReference>
<evidence type="ECO:0000256" key="1">
    <source>
        <dbReference type="ARBA" id="ARBA00007730"/>
    </source>
</evidence>
<protein>
    <submittedName>
        <fullName evidence="5">ODA11 protein</fullName>
    </submittedName>
</protein>
<dbReference type="OrthoDB" id="424310at2759"/>
<dbReference type="Pfam" id="PF12775">
    <property type="entry name" value="AAA_7"/>
    <property type="match status" value="1"/>
</dbReference>
<dbReference type="InterPro" id="IPR041466">
    <property type="entry name" value="Dynein_AAA5_ext"/>
</dbReference>
<dbReference type="InterPro" id="IPR026983">
    <property type="entry name" value="DHC"/>
</dbReference>
<sequence>MELYHWFYFRWRDGEVPLAEVDDSAQRRAVALLWCGLENAGCLKDAAQTEESIRGFMEMGCHIFWQQMVMIEAEIGLELSRRGNVRLSARVLRNASEHFSQMMRHPYFSRFPWQHPHDMNFNHEMFPSPGPVWPSKMLPIESWLEEHFAIFREELDALLQHAGLFDALHEAERNAEGQDHARDTDWTVLELADTREEEPWKLAACSQVPRTCRLLQSRPEFQCDHAAAYINRMRPGAWIKPHMGGPPRLVAHLGLDVPDAPIELYVGTAKLNWETGRAHVIDDTYPHSARYLGEHDEGEERYILHLLMCHPCEEQQRAAYTGQEQMCDPGAHDTSIRLRAWTAEILDVKMWGGHRSLRDTNVAKIEGDDLKIFMGLLADLFPGVQVPRARDYDFEQVCVEVMESDFGYTNDPDGYLLLKISQLIELLEIRHSVFLMGNPGSFKSFLWKVLKNAKTRVGDKTTVVDFSPKAITTNELYGSVNMYTREWKDGILSKTMRDLGPALHEQHQPARLVPDTHPKWIMLDGDLDANWIESMNSAAALAERFMSMLADHFAGRVTPDAYEDDLRDSGVILLDWQLQGARAEVCMSDKEGVQWQCYVNSWIKKCAYPEQLALLFDKYCSTTLAWIRKSAKIQVPYVEVALISALCSLLDARLPSHNLEAEAEVDLAVEAWFVFCTIFATGSSLAVDGIDYRKAFSTWWKNEMKTIKCLGFFCQSCAATAVQQTGATQSARLEEWGSLVEPLQCTEAQLPWGRPTTETVCLDYFMKALIEVNHPVMLIGLAGCGILLRISVLVCKTQSCTGLLKRLDHEVFMGYKMNMWSYYTDSTMLQTMMEIPLEKKAGKLYAPPGKLQLIYFIDDLNMPALDKYNTQSAIELIKQKQDYSHWYDRVKIQVKDIGGTQNPAARMGLFLSNNSNTDVLAGPAPFNSQNSHGLRSLKILTSIESARARRLAHLRLMINSRTGNAMQCNVPPGGLRNALNLIYSTFMKGHFDTLSFKVPVQEISNWVIKAALNFHTQVSATFRKTAQNMHYELQSECKSNRVTGQWCVTEDCLLMNPHISPHELAYSCCITECWQSKPSEFMDAEKLVLLWIHESERIYGDRLVSMADLRLRQLTEKIAKQMFSKHNLQKYFQEKNPEPIVFAPFSRASLTALCGHQNMDDGGVYDKIKALHHAANANPNLVEH</sequence>
<evidence type="ECO:0000259" key="4">
    <source>
        <dbReference type="Pfam" id="PF17852"/>
    </source>
</evidence>
<feature type="domain" description="Aspartyl/asparaginy/proline hydroxylase" evidence="2">
    <location>
        <begin position="145"/>
        <end position="311"/>
    </location>
</feature>
<accession>A0A812NEV1</accession>
<evidence type="ECO:0000259" key="3">
    <source>
        <dbReference type="Pfam" id="PF12774"/>
    </source>
</evidence>
<dbReference type="Pfam" id="PF12774">
    <property type="entry name" value="AAA_6"/>
    <property type="match status" value="1"/>
</dbReference>
<dbReference type="Gene3D" id="1.10.8.710">
    <property type="match status" value="1"/>
</dbReference>
<feature type="domain" description="Dynein heavy chain AAA 5 extension" evidence="4">
    <location>
        <begin position="613"/>
        <end position="705"/>
    </location>
</feature>
<dbReference type="GO" id="GO:0007018">
    <property type="term" value="P:microtubule-based movement"/>
    <property type="evidence" value="ECO:0007669"/>
    <property type="project" value="InterPro"/>
</dbReference>
<dbReference type="PANTHER" id="PTHR45703:SF8">
    <property type="entry name" value="DYNEINS HEAVY CHAIN"/>
    <property type="match status" value="1"/>
</dbReference>
<feature type="domain" description="Dynein heavy chain hydrolytic ATP-binding dynein motor region" evidence="3">
    <location>
        <begin position="355"/>
        <end position="444"/>
    </location>
</feature>
<comment type="caution">
    <text evidence="5">The sequence shown here is derived from an EMBL/GenBank/DDBJ whole genome shotgun (WGS) entry which is preliminary data.</text>
</comment>
<dbReference type="InterPro" id="IPR027417">
    <property type="entry name" value="P-loop_NTPase"/>
</dbReference>
<dbReference type="Gene3D" id="2.60.120.330">
    <property type="entry name" value="B-lactam Antibiotic, Isopenicillin N Synthase, Chain"/>
    <property type="match status" value="1"/>
</dbReference>
<dbReference type="InterPro" id="IPR043157">
    <property type="entry name" value="Dynein_AAA1S"/>
</dbReference>
<keyword evidence="6" id="KW-1185">Reference proteome</keyword>
<name>A0A812NEV1_9DINO</name>
<dbReference type="GO" id="GO:0005524">
    <property type="term" value="F:ATP binding"/>
    <property type="evidence" value="ECO:0007669"/>
    <property type="project" value="InterPro"/>
</dbReference>
<dbReference type="Gene3D" id="1.20.920.30">
    <property type="match status" value="1"/>
</dbReference>
<reference evidence="5" key="1">
    <citation type="submission" date="2021-02" db="EMBL/GenBank/DDBJ databases">
        <authorList>
            <person name="Dougan E. K."/>
            <person name="Rhodes N."/>
            <person name="Thang M."/>
            <person name="Chan C."/>
        </authorList>
    </citation>
    <scope>NUCLEOTIDE SEQUENCE</scope>
</reference>
<dbReference type="PANTHER" id="PTHR45703">
    <property type="entry name" value="DYNEIN HEAVY CHAIN"/>
    <property type="match status" value="1"/>
</dbReference>
<evidence type="ECO:0000259" key="2">
    <source>
        <dbReference type="Pfam" id="PF05118"/>
    </source>
</evidence>
<evidence type="ECO:0000313" key="6">
    <source>
        <dbReference type="Proteomes" id="UP000604046"/>
    </source>
</evidence>
<dbReference type="Proteomes" id="UP000604046">
    <property type="component" value="Unassembled WGS sequence"/>
</dbReference>
<dbReference type="InterPro" id="IPR035699">
    <property type="entry name" value="AAA_6"/>
</dbReference>
<evidence type="ECO:0000313" key="5">
    <source>
        <dbReference type="EMBL" id="CAE7303327.1"/>
    </source>
</evidence>
<dbReference type="Pfam" id="PF05118">
    <property type="entry name" value="Asp_Arg_Hydrox"/>
    <property type="match status" value="1"/>
</dbReference>
<dbReference type="InterPro" id="IPR027443">
    <property type="entry name" value="IPNS-like_sf"/>
</dbReference>
<dbReference type="GO" id="GO:0051959">
    <property type="term" value="F:dynein light intermediate chain binding"/>
    <property type="evidence" value="ECO:0007669"/>
    <property type="project" value="InterPro"/>
</dbReference>
<dbReference type="GO" id="GO:0030286">
    <property type="term" value="C:dynein complex"/>
    <property type="evidence" value="ECO:0007669"/>
    <property type="project" value="InterPro"/>
</dbReference>
<dbReference type="AlphaFoldDB" id="A0A812NEV1"/>
<dbReference type="EMBL" id="CAJNDS010002069">
    <property type="protein sequence ID" value="CAE7303327.1"/>
    <property type="molecule type" value="Genomic_DNA"/>
</dbReference>